<dbReference type="STRING" id="1073423.SAMN04488700_1569"/>
<dbReference type="PANTHER" id="PTHR33678">
    <property type="entry name" value="BLL1576 PROTEIN"/>
    <property type="match status" value="1"/>
</dbReference>
<organism evidence="6 7">
    <name type="scientific">Carnobacterium iners</name>
    <dbReference type="NCBI Taxonomy" id="1073423"/>
    <lineage>
        <taxon>Bacteria</taxon>
        <taxon>Bacillati</taxon>
        <taxon>Bacillota</taxon>
        <taxon>Bacilli</taxon>
        <taxon>Lactobacillales</taxon>
        <taxon>Carnobacteriaceae</taxon>
        <taxon>Carnobacterium</taxon>
    </lineage>
</organism>
<dbReference type="InterPro" id="IPR052344">
    <property type="entry name" value="Transposase-related"/>
</dbReference>
<dbReference type="Pfam" id="PF13005">
    <property type="entry name" value="zf-IS66"/>
    <property type="match status" value="1"/>
</dbReference>
<keyword evidence="7" id="KW-1185">Reference proteome</keyword>
<proteinExistence type="predicted"/>
<feature type="domain" description="Transposase TnpC homeodomain" evidence="5">
    <location>
        <begin position="29"/>
        <end position="109"/>
    </location>
</feature>
<accession>A0A1X7N8D1</accession>
<dbReference type="EMBL" id="FXBJ01000002">
    <property type="protein sequence ID" value="SMH33794.1"/>
    <property type="molecule type" value="Genomic_DNA"/>
</dbReference>
<dbReference type="InterPro" id="IPR004291">
    <property type="entry name" value="Transposase_IS66_central"/>
</dbReference>
<dbReference type="AlphaFoldDB" id="A0A1X7N8D1"/>
<keyword evidence="1" id="KW-0175">Coiled coil</keyword>
<dbReference type="Proteomes" id="UP000193435">
    <property type="component" value="Unassembled WGS sequence"/>
</dbReference>
<feature type="domain" description="Transposase IS66 zinc-finger binding" evidence="4">
    <location>
        <begin position="118"/>
        <end position="161"/>
    </location>
</feature>
<gene>
    <name evidence="6" type="ORF">SAMN04488700_1569</name>
</gene>
<evidence type="ECO:0000313" key="6">
    <source>
        <dbReference type="EMBL" id="SMH33794.1"/>
    </source>
</evidence>
<evidence type="ECO:0000313" key="7">
    <source>
        <dbReference type="Proteomes" id="UP000193435"/>
    </source>
</evidence>
<feature type="compositionally biased region" description="Basic and acidic residues" evidence="2">
    <location>
        <begin position="73"/>
        <end position="89"/>
    </location>
</feature>
<dbReference type="InterPro" id="IPR024474">
    <property type="entry name" value="Znf_dom_IS66"/>
</dbReference>
<reference evidence="6 7" key="1">
    <citation type="submission" date="2017-04" db="EMBL/GenBank/DDBJ databases">
        <authorList>
            <person name="Afonso C.L."/>
            <person name="Miller P.J."/>
            <person name="Scott M.A."/>
            <person name="Spackman E."/>
            <person name="Goraichik I."/>
            <person name="Dimitrov K.M."/>
            <person name="Suarez D.L."/>
            <person name="Swayne D.E."/>
        </authorList>
    </citation>
    <scope>NUCLEOTIDE SEQUENCE [LARGE SCALE GENOMIC DNA]</scope>
    <source>
        <strain evidence="6 7">LMG26642</strain>
    </source>
</reference>
<dbReference type="PANTHER" id="PTHR33678:SF1">
    <property type="entry name" value="BLL1576 PROTEIN"/>
    <property type="match status" value="1"/>
</dbReference>
<evidence type="ECO:0000256" key="1">
    <source>
        <dbReference type="SAM" id="Coils"/>
    </source>
</evidence>
<evidence type="ECO:0000259" key="4">
    <source>
        <dbReference type="Pfam" id="PF13005"/>
    </source>
</evidence>
<dbReference type="RefSeq" id="WP_085559704.1">
    <property type="nucleotide sequence ID" value="NZ_FOAH01000033.1"/>
</dbReference>
<dbReference type="Pfam" id="PF13007">
    <property type="entry name" value="LZ_Tnp_IS66"/>
    <property type="match status" value="1"/>
</dbReference>
<sequence>MSKLEDLLVKQLEQSNQQNEQLMEQLELLTEQVKFLTQKLYGRSSEKTSATSENQLNLFTDDDLNLFNESEVESDKSAPEPKNEDDIQPIKKKKGHKAEMIKHLPIQEIQCLLHEKDSQCIWCNSELRPIGREYVREEVEFIPAHLKVKKFYRYSYECPSCKKDGEDVIVKAKTPNPVISKSLASPSSVAWLLYQKFELSLPFYRQEKEWQSYGITLNRATMANWVIKSADLWLKPIFNILHQELFKATCIFADETPMQVLHEPGKLATSKSYMWLYRTSANSDKPTVLYEYSPTRSGSNAQQFLSGFSGYLHCDGYDGYNKVQSITRVGCWAHVRRKFHDGISKVAIIKKSQCEIGQDYCDKLFKIERDIVHLIPTEKLKMRKELATPILNQFWYWVEQTNALKNSVLGKALTYAKNQKKYLMNYLLNGECHLSNNLAERSIRPFVVGRKAWNFSSSTKGATSSGIAYSIIQTALENNLNAYDYLKYLFEELPNIPFEEQPEILEGYLPWNNEIQLKFKK</sequence>
<feature type="region of interest" description="Disordered" evidence="2">
    <location>
        <begin position="70"/>
        <end position="96"/>
    </location>
</feature>
<dbReference type="OrthoDB" id="9760067at2"/>
<evidence type="ECO:0000259" key="3">
    <source>
        <dbReference type="Pfam" id="PF03050"/>
    </source>
</evidence>
<dbReference type="NCBIfam" id="NF033517">
    <property type="entry name" value="transpos_IS66"/>
    <property type="match status" value="1"/>
</dbReference>
<feature type="coiled-coil region" evidence="1">
    <location>
        <begin position="1"/>
        <end position="39"/>
    </location>
</feature>
<name>A0A1X7N8D1_9LACT</name>
<protein>
    <submittedName>
        <fullName evidence="6">Transposase</fullName>
    </submittedName>
</protein>
<evidence type="ECO:0000256" key="2">
    <source>
        <dbReference type="SAM" id="MobiDB-lite"/>
    </source>
</evidence>
<feature type="domain" description="Transposase IS66 central" evidence="3">
    <location>
        <begin position="181"/>
        <end position="463"/>
    </location>
</feature>
<evidence type="ECO:0000259" key="5">
    <source>
        <dbReference type="Pfam" id="PF13007"/>
    </source>
</evidence>
<dbReference type="Pfam" id="PF03050">
    <property type="entry name" value="DDE_Tnp_IS66"/>
    <property type="match status" value="1"/>
</dbReference>
<dbReference type="InterPro" id="IPR024463">
    <property type="entry name" value="Transposase_TnpC_homeodom"/>
</dbReference>